<dbReference type="Gene3D" id="4.10.1000.40">
    <property type="match status" value="1"/>
</dbReference>
<comment type="caution">
    <text evidence="2">The sequence shown here is derived from an EMBL/GenBank/DDBJ whole genome shotgun (WGS) entry which is preliminary data.</text>
</comment>
<protein>
    <submittedName>
        <fullName evidence="2">Uncharacterized protein</fullName>
    </submittedName>
</protein>
<dbReference type="EMBL" id="JAEPRA010000006">
    <property type="protein sequence ID" value="KAG2184355.1"/>
    <property type="molecule type" value="Genomic_DNA"/>
</dbReference>
<gene>
    <name evidence="2" type="ORF">INT44_009370</name>
</gene>
<sequence length="292" mass="33395">MPMFPPNADPAYRRHFSENIKQHLPLPMIGNEFVKVYTRCRYWPRCSNRKCKFVHPVYDCKFDKDCPYDTLCAFRHSSDPVPDNLTGYYRGRRKTKAAAFSPSSKLPQSNDECINVQTESEPQSGPEPQPEPEPKLEPEIVDYGANFEVRPLTPKLLTKFNPRLLSPKIKQRAQPRITEFSTEASSFITTSTAVKTESVGLALMFQDHELPGWPIERNNYASSFPNTMFLSNFLAHKQTPTSSSINFEDCGALMSWTTLQENMTLGPSLTIASMKKIWQDIPNSYSRRELAR</sequence>
<dbReference type="OrthoDB" id="438553at2759"/>
<proteinExistence type="predicted"/>
<name>A0A8H7UIH8_9FUNG</name>
<accession>A0A8H7UIH8</accession>
<organism evidence="2 3">
    <name type="scientific">Umbelopsis vinacea</name>
    <dbReference type="NCBI Taxonomy" id="44442"/>
    <lineage>
        <taxon>Eukaryota</taxon>
        <taxon>Fungi</taxon>
        <taxon>Fungi incertae sedis</taxon>
        <taxon>Mucoromycota</taxon>
        <taxon>Mucoromycotina</taxon>
        <taxon>Umbelopsidomycetes</taxon>
        <taxon>Umbelopsidales</taxon>
        <taxon>Umbelopsidaceae</taxon>
        <taxon>Umbelopsis</taxon>
    </lineage>
</organism>
<dbReference type="AlphaFoldDB" id="A0A8H7UIH8"/>
<reference evidence="2" key="1">
    <citation type="submission" date="2020-12" db="EMBL/GenBank/DDBJ databases">
        <title>Metabolic potential, ecology and presence of endohyphal bacteria is reflected in genomic diversity of Mucoromycotina.</title>
        <authorList>
            <person name="Muszewska A."/>
            <person name="Okrasinska A."/>
            <person name="Steczkiewicz K."/>
            <person name="Drgas O."/>
            <person name="Orlowska M."/>
            <person name="Perlinska-Lenart U."/>
            <person name="Aleksandrzak-Piekarczyk T."/>
            <person name="Szatraj K."/>
            <person name="Zielenkiewicz U."/>
            <person name="Pilsyk S."/>
            <person name="Malc E."/>
            <person name="Mieczkowski P."/>
            <person name="Kruszewska J.S."/>
            <person name="Biernat P."/>
            <person name="Pawlowska J."/>
        </authorList>
    </citation>
    <scope>NUCLEOTIDE SEQUENCE</scope>
    <source>
        <strain evidence="2">WA0000051536</strain>
    </source>
</reference>
<keyword evidence="3" id="KW-1185">Reference proteome</keyword>
<evidence type="ECO:0000313" key="2">
    <source>
        <dbReference type="EMBL" id="KAG2184355.1"/>
    </source>
</evidence>
<dbReference type="Proteomes" id="UP000612746">
    <property type="component" value="Unassembled WGS sequence"/>
</dbReference>
<evidence type="ECO:0000256" key="1">
    <source>
        <dbReference type="SAM" id="MobiDB-lite"/>
    </source>
</evidence>
<evidence type="ECO:0000313" key="3">
    <source>
        <dbReference type="Proteomes" id="UP000612746"/>
    </source>
</evidence>
<feature type="region of interest" description="Disordered" evidence="1">
    <location>
        <begin position="117"/>
        <end position="137"/>
    </location>
</feature>
<dbReference type="Pfam" id="PF14608">
    <property type="entry name" value="zf-CCCH_2"/>
    <property type="match status" value="2"/>
</dbReference>